<gene>
    <name evidence="3" type="ORF">N7494_001459</name>
</gene>
<keyword evidence="4" id="KW-1185">Reference proteome</keyword>
<dbReference type="InterPro" id="IPR050879">
    <property type="entry name" value="Acyltransferase_3"/>
</dbReference>
<feature type="domain" description="Acyltransferase 3" evidence="2">
    <location>
        <begin position="7"/>
        <end position="180"/>
    </location>
</feature>
<evidence type="ECO:0000313" key="3">
    <source>
        <dbReference type="EMBL" id="KAJ5552081.1"/>
    </source>
</evidence>
<accession>A0AAD6D2W6</accession>
<dbReference type="GO" id="GO:0016747">
    <property type="term" value="F:acyltransferase activity, transferring groups other than amino-acyl groups"/>
    <property type="evidence" value="ECO:0007669"/>
    <property type="project" value="InterPro"/>
</dbReference>
<dbReference type="EMBL" id="JAQIZZ010000002">
    <property type="protein sequence ID" value="KAJ5552081.1"/>
    <property type="molecule type" value="Genomic_DNA"/>
</dbReference>
<dbReference type="PANTHER" id="PTHR23028">
    <property type="entry name" value="ACETYLTRANSFERASE"/>
    <property type="match status" value="1"/>
</dbReference>
<dbReference type="AlphaFoldDB" id="A0AAD6D2W6"/>
<organism evidence="3 4">
    <name type="scientific">Penicillium frequentans</name>
    <dbReference type="NCBI Taxonomy" id="3151616"/>
    <lineage>
        <taxon>Eukaryota</taxon>
        <taxon>Fungi</taxon>
        <taxon>Dikarya</taxon>
        <taxon>Ascomycota</taxon>
        <taxon>Pezizomycotina</taxon>
        <taxon>Eurotiomycetes</taxon>
        <taxon>Eurotiomycetidae</taxon>
        <taxon>Eurotiales</taxon>
        <taxon>Aspergillaceae</taxon>
        <taxon>Penicillium</taxon>
    </lineage>
</organism>
<keyword evidence="1" id="KW-1133">Transmembrane helix</keyword>
<dbReference type="PANTHER" id="PTHR23028:SF125">
    <property type="entry name" value="ACYLTRANSFERASE"/>
    <property type="match status" value="1"/>
</dbReference>
<proteinExistence type="predicted"/>
<dbReference type="InterPro" id="IPR002656">
    <property type="entry name" value="Acyl_transf_3_dom"/>
</dbReference>
<reference evidence="3 4" key="1">
    <citation type="journal article" date="2023" name="IMA Fungus">
        <title>Comparative genomic study of the Penicillium genus elucidates a diverse pangenome and 15 lateral gene transfer events.</title>
        <authorList>
            <person name="Petersen C."/>
            <person name="Sorensen T."/>
            <person name="Nielsen M.R."/>
            <person name="Sondergaard T.E."/>
            <person name="Sorensen J.L."/>
            <person name="Fitzpatrick D.A."/>
            <person name="Frisvad J.C."/>
            <person name="Nielsen K.L."/>
        </authorList>
    </citation>
    <scope>NUCLEOTIDE SEQUENCE [LARGE SCALE GENOMIC DNA]</scope>
    <source>
        <strain evidence="3 4">IBT 35679</strain>
    </source>
</reference>
<name>A0AAD6D2W6_9EURO</name>
<protein>
    <recommendedName>
        <fullName evidence="2">Acyltransferase 3 domain-containing protein</fullName>
    </recommendedName>
</protein>
<sequence>MAFGHVTYLNGLRGWAALLVYCHHHELWAHQSAANLFERAYGYRLRYHFIALPYIRVLFNGGHFATATLFILSGYVMSLRPLQLIEGGQLKELAENLSSAIFRRWLRLYAPLFLTTFLYMTSWHFFGLRIRGIQPQEDYISELRMWFAEVADFSFPLSRVGSLWLSYNDHLWSVPVEMKGSLDHPEGFGSGSEVLLIIYFMYAVRDGWYMAFFMAGMLLREVEVWLETSHNPVAPTLSTRLVPHIALLFSVYLGSVPHCATASCIRKNPGWSTLSVIIPSMDLSYDPKWHYLLPAGFMFIISIKRIPWLIRLLERPFSQHLGDISYSLYLIHGPVMRILSDTVYAIFGWGEGGWVVHRYFEPLVGAFPLPTWGPLGLEVPFLVAQMFLIFLTLRAANLVTWAVEKPSMFLCRWLYLTSLPPL</sequence>
<dbReference type="Pfam" id="PF01757">
    <property type="entry name" value="Acyl_transf_3"/>
    <property type="match status" value="1"/>
</dbReference>
<evidence type="ECO:0000259" key="2">
    <source>
        <dbReference type="Pfam" id="PF01757"/>
    </source>
</evidence>
<evidence type="ECO:0000256" key="1">
    <source>
        <dbReference type="SAM" id="Phobius"/>
    </source>
</evidence>
<keyword evidence="1" id="KW-0812">Transmembrane</keyword>
<dbReference type="Proteomes" id="UP001220324">
    <property type="component" value="Unassembled WGS sequence"/>
</dbReference>
<feature type="transmembrane region" description="Helical" evidence="1">
    <location>
        <begin position="54"/>
        <end position="77"/>
    </location>
</feature>
<evidence type="ECO:0000313" key="4">
    <source>
        <dbReference type="Proteomes" id="UP001220324"/>
    </source>
</evidence>
<keyword evidence="1" id="KW-0472">Membrane</keyword>
<feature type="transmembrane region" description="Helical" evidence="1">
    <location>
        <begin position="108"/>
        <end position="126"/>
    </location>
</feature>
<comment type="caution">
    <text evidence="3">The sequence shown here is derived from an EMBL/GenBank/DDBJ whole genome shotgun (WGS) entry which is preliminary data.</text>
</comment>